<evidence type="ECO:0000256" key="2">
    <source>
        <dbReference type="ARBA" id="ARBA00022723"/>
    </source>
</evidence>
<feature type="compositionally biased region" description="Polar residues" evidence="7">
    <location>
        <begin position="100"/>
        <end position="118"/>
    </location>
</feature>
<dbReference type="InterPro" id="IPR001138">
    <property type="entry name" value="Zn2Cys6_DnaBD"/>
</dbReference>
<evidence type="ECO:0000256" key="1">
    <source>
        <dbReference type="ARBA" id="ARBA00004123"/>
    </source>
</evidence>
<evidence type="ECO:0000256" key="6">
    <source>
        <dbReference type="ARBA" id="ARBA00023242"/>
    </source>
</evidence>
<evidence type="ECO:0000256" key="3">
    <source>
        <dbReference type="ARBA" id="ARBA00023015"/>
    </source>
</evidence>
<evidence type="ECO:0000256" key="5">
    <source>
        <dbReference type="ARBA" id="ARBA00023163"/>
    </source>
</evidence>
<keyword evidence="6" id="KW-0539">Nucleus</keyword>
<dbReference type="CDD" id="cd00067">
    <property type="entry name" value="GAL4"/>
    <property type="match status" value="1"/>
</dbReference>
<dbReference type="SMART" id="SM00066">
    <property type="entry name" value="GAL4"/>
    <property type="match status" value="1"/>
</dbReference>
<proteinExistence type="predicted"/>
<dbReference type="HOGENOM" id="CLU_006524_0_2_1"/>
<evidence type="ECO:0000256" key="4">
    <source>
        <dbReference type="ARBA" id="ARBA00023125"/>
    </source>
</evidence>
<dbReference type="GO" id="GO:0000981">
    <property type="term" value="F:DNA-binding transcription factor activity, RNA polymerase II-specific"/>
    <property type="evidence" value="ECO:0007669"/>
    <property type="project" value="InterPro"/>
</dbReference>
<feature type="region of interest" description="Disordered" evidence="7">
    <location>
        <begin position="298"/>
        <end position="323"/>
    </location>
</feature>
<feature type="region of interest" description="Disordered" evidence="7">
    <location>
        <begin position="130"/>
        <end position="152"/>
    </location>
</feature>
<organism evidence="9 10">
    <name type="scientific">Baudoinia panamericana (strain UAMH 10762)</name>
    <name type="common">Angels' share fungus</name>
    <name type="synonym">Baudoinia compniacensis (strain UAMH 10762)</name>
    <dbReference type="NCBI Taxonomy" id="717646"/>
    <lineage>
        <taxon>Eukaryota</taxon>
        <taxon>Fungi</taxon>
        <taxon>Dikarya</taxon>
        <taxon>Ascomycota</taxon>
        <taxon>Pezizomycotina</taxon>
        <taxon>Dothideomycetes</taxon>
        <taxon>Dothideomycetidae</taxon>
        <taxon>Mycosphaerellales</taxon>
        <taxon>Teratosphaeriaceae</taxon>
        <taxon>Baudoinia</taxon>
    </lineage>
</organism>
<dbReference type="EMBL" id="KB445551">
    <property type="protein sequence ID" value="EMC99648.1"/>
    <property type="molecule type" value="Genomic_DNA"/>
</dbReference>
<protein>
    <recommendedName>
        <fullName evidence="8">Zn(2)-C6 fungal-type domain-containing protein</fullName>
    </recommendedName>
</protein>
<name>M2N6F1_BAUPA</name>
<dbReference type="Pfam" id="PF04082">
    <property type="entry name" value="Fungal_trans"/>
    <property type="match status" value="1"/>
</dbReference>
<dbReference type="GO" id="GO:0006351">
    <property type="term" value="P:DNA-templated transcription"/>
    <property type="evidence" value="ECO:0007669"/>
    <property type="project" value="InterPro"/>
</dbReference>
<keyword evidence="2" id="KW-0479">Metal-binding</keyword>
<keyword evidence="10" id="KW-1185">Reference proteome</keyword>
<comment type="subcellular location">
    <subcellularLocation>
        <location evidence="1">Nucleus</location>
    </subcellularLocation>
</comment>
<dbReference type="Gene3D" id="4.10.240.10">
    <property type="entry name" value="Zn(2)-C6 fungal-type DNA-binding domain"/>
    <property type="match status" value="1"/>
</dbReference>
<gene>
    <name evidence="9" type="ORF">BAUCODRAFT_62982</name>
</gene>
<keyword evidence="3" id="KW-0805">Transcription regulation</keyword>
<dbReference type="PROSITE" id="PS50048">
    <property type="entry name" value="ZN2_CY6_FUNGAL_2"/>
    <property type="match status" value="1"/>
</dbReference>
<reference evidence="9 10" key="1">
    <citation type="journal article" date="2012" name="PLoS Pathog.">
        <title>Diverse lifestyles and strategies of plant pathogenesis encoded in the genomes of eighteen Dothideomycetes fungi.</title>
        <authorList>
            <person name="Ohm R.A."/>
            <person name="Feau N."/>
            <person name="Henrissat B."/>
            <person name="Schoch C.L."/>
            <person name="Horwitz B.A."/>
            <person name="Barry K.W."/>
            <person name="Condon B.J."/>
            <person name="Copeland A.C."/>
            <person name="Dhillon B."/>
            <person name="Glaser F."/>
            <person name="Hesse C.N."/>
            <person name="Kosti I."/>
            <person name="LaButti K."/>
            <person name="Lindquist E.A."/>
            <person name="Lucas S."/>
            <person name="Salamov A.A."/>
            <person name="Bradshaw R.E."/>
            <person name="Ciuffetti L."/>
            <person name="Hamelin R.C."/>
            <person name="Kema G.H.J."/>
            <person name="Lawrence C."/>
            <person name="Scott J.A."/>
            <person name="Spatafora J.W."/>
            <person name="Turgeon B.G."/>
            <person name="de Wit P.J.G.M."/>
            <person name="Zhong S."/>
            <person name="Goodwin S.B."/>
            <person name="Grigoriev I.V."/>
        </authorList>
    </citation>
    <scope>NUCLEOTIDE SEQUENCE [LARGE SCALE GENOMIC DNA]</scope>
    <source>
        <strain evidence="9 10">UAMH 10762</strain>
    </source>
</reference>
<dbReference type="OrthoDB" id="5226580at2759"/>
<dbReference type="OMA" id="QAYICEA"/>
<dbReference type="PANTHER" id="PTHR31845:SF39">
    <property type="entry name" value="TRANSCRIPTION FACTOR PBCR-RELATED"/>
    <property type="match status" value="1"/>
</dbReference>
<sequence length="750" mass="83009">MASPPGDEDGQDAPSHRACAHCRSQKVRCLPHETNADVCQRCARIGRPCIFTPLRKRKQRKRTDTRVAELEREMRAMRAMLKQRQDATIPRPSEKPQEALQGQRSEQSNPTATQTGSSIRWEQQIFMNRPSGDDATVHAETSSKKSTPLLPHEFPASTKAAVNDVVDRGLLSMATARQLYDTYRRDLFPHYPIIPLPAATTADDMRRSKPTLFLAIIAAAAGKDDSELAATLDKEILHAYATRSLMQSEKSLELVQALLISATWYHPPTKFGQLKYYEYMQMAANMAMDIGIGTRPVQYREDPSNPDLSMTPRSRDPSPRTGSLESRRTFLAVYMICAGVSLSLRRPNMLPVNSYVRECLEYLERSPDTVSTDGTLIVIAKLAMIAEDLTVSFCLTDPGGIASIADLRTQLMRKDFDKRLTAWYASVPQEICNGSAMIMYYTLRLHLQEVALHIEHSPDDFQAPYQMGTIQPLTTQDVPTEVLADAIAECITNAHALLNTFLAIDVDSLRASPVFNYVRVSFGAFILAKLCLSASSSTSRIGKVLVRSSLKVEGIMDRIILHVRSVVGPHRCRVPAIFLALLFKLRQWCLNPNMIETESGPSSNVGGQNRNVLRELARPPQAIAGARIIEQLSSSDASPETLNGGHRVAFESVVHPAATTSALAAASLLVPDLQGHSSGTPSISPDSVNLAPLDNDDVREDEMQLDNEIMNFIDSMKDYDFPEGGLTGLDDWIPDFTPNTQATELSHYVE</sequence>
<feature type="domain" description="Zn(2)-C6 fungal-type" evidence="8">
    <location>
        <begin position="18"/>
        <end position="51"/>
    </location>
</feature>
<dbReference type="RefSeq" id="XP_007673079.1">
    <property type="nucleotide sequence ID" value="XM_007674889.1"/>
</dbReference>
<evidence type="ECO:0000313" key="10">
    <source>
        <dbReference type="Proteomes" id="UP000011761"/>
    </source>
</evidence>
<dbReference type="KEGG" id="bcom:BAUCODRAFT_62982"/>
<dbReference type="PANTHER" id="PTHR31845">
    <property type="entry name" value="FINGER DOMAIN PROTEIN, PUTATIVE-RELATED"/>
    <property type="match status" value="1"/>
</dbReference>
<dbReference type="InterPro" id="IPR036864">
    <property type="entry name" value="Zn2-C6_fun-type_DNA-bd_sf"/>
</dbReference>
<evidence type="ECO:0000256" key="7">
    <source>
        <dbReference type="SAM" id="MobiDB-lite"/>
    </source>
</evidence>
<dbReference type="PROSITE" id="PS00463">
    <property type="entry name" value="ZN2_CY6_FUNGAL_1"/>
    <property type="match status" value="1"/>
</dbReference>
<dbReference type="GO" id="GO:0000976">
    <property type="term" value="F:transcription cis-regulatory region binding"/>
    <property type="evidence" value="ECO:0007669"/>
    <property type="project" value="TreeGrafter"/>
</dbReference>
<evidence type="ECO:0000259" key="8">
    <source>
        <dbReference type="PROSITE" id="PS50048"/>
    </source>
</evidence>
<keyword evidence="5" id="KW-0804">Transcription</keyword>
<feature type="region of interest" description="Disordered" evidence="7">
    <location>
        <begin position="81"/>
        <end position="118"/>
    </location>
</feature>
<dbReference type="eggNOG" id="ENOG502QRSG">
    <property type="taxonomic scope" value="Eukaryota"/>
</dbReference>
<evidence type="ECO:0000313" key="9">
    <source>
        <dbReference type="EMBL" id="EMC99648.1"/>
    </source>
</evidence>
<dbReference type="GO" id="GO:0005634">
    <property type="term" value="C:nucleus"/>
    <property type="evidence" value="ECO:0007669"/>
    <property type="project" value="UniProtKB-SubCell"/>
</dbReference>
<dbReference type="CDD" id="cd12148">
    <property type="entry name" value="fungal_TF_MHR"/>
    <property type="match status" value="1"/>
</dbReference>
<dbReference type="GeneID" id="19116036"/>
<dbReference type="AlphaFoldDB" id="M2N6F1"/>
<dbReference type="InterPro" id="IPR007219">
    <property type="entry name" value="XnlR_reg_dom"/>
</dbReference>
<feature type="compositionally biased region" description="Basic and acidic residues" evidence="7">
    <location>
        <begin position="131"/>
        <end position="143"/>
    </location>
</feature>
<dbReference type="GO" id="GO:0008270">
    <property type="term" value="F:zinc ion binding"/>
    <property type="evidence" value="ECO:0007669"/>
    <property type="project" value="InterPro"/>
</dbReference>
<dbReference type="Proteomes" id="UP000011761">
    <property type="component" value="Unassembled WGS sequence"/>
</dbReference>
<keyword evidence="4" id="KW-0238">DNA-binding</keyword>
<accession>M2N6F1</accession>
<dbReference type="InterPro" id="IPR051089">
    <property type="entry name" value="prtT"/>
</dbReference>
<dbReference type="Pfam" id="PF00172">
    <property type="entry name" value="Zn_clus"/>
    <property type="match status" value="1"/>
</dbReference>
<dbReference type="SUPFAM" id="SSF57701">
    <property type="entry name" value="Zn2/Cys6 DNA-binding domain"/>
    <property type="match status" value="1"/>
</dbReference>